<dbReference type="GO" id="GO:0009062">
    <property type="term" value="P:fatty acid catabolic process"/>
    <property type="evidence" value="ECO:0007669"/>
    <property type="project" value="TreeGrafter"/>
</dbReference>
<dbReference type="InterPro" id="IPR036915">
    <property type="entry name" value="Cyclin-like_sf"/>
</dbReference>
<feature type="region of interest" description="Disordered" evidence="6">
    <location>
        <begin position="453"/>
        <end position="486"/>
    </location>
</feature>
<dbReference type="InterPro" id="IPR007651">
    <property type="entry name" value="Lipin_N"/>
</dbReference>
<feature type="region of interest" description="Disordered" evidence="6">
    <location>
        <begin position="1195"/>
        <end position="1219"/>
    </location>
</feature>
<evidence type="ECO:0000313" key="8">
    <source>
        <dbReference type="EnsemblMetazoa" id="ADIR007130-PA"/>
    </source>
</evidence>
<dbReference type="VEuPathDB" id="VectorBase:ADIR007130"/>
<dbReference type="SUPFAM" id="SSF47954">
    <property type="entry name" value="Cyclin-like"/>
    <property type="match status" value="1"/>
</dbReference>
<dbReference type="GO" id="GO:0003713">
    <property type="term" value="F:transcription coactivator activity"/>
    <property type="evidence" value="ECO:0007669"/>
    <property type="project" value="TreeGrafter"/>
</dbReference>
<evidence type="ECO:0000313" key="9">
    <source>
        <dbReference type="Proteomes" id="UP000075884"/>
    </source>
</evidence>
<dbReference type="SUPFAM" id="SSF56784">
    <property type="entry name" value="HAD-like"/>
    <property type="match status" value="1"/>
</dbReference>
<dbReference type="InterPro" id="IPR026058">
    <property type="entry name" value="LIPIN"/>
</dbReference>
<feature type="compositionally biased region" description="Polar residues" evidence="6">
    <location>
        <begin position="808"/>
        <end position="817"/>
    </location>
</feature>
<dbReference type="AlphaFoldDB" id="A0A182NHK7"/>
<dbReference type="InterPro" id="IPR013209">
    <property type="entry name" value="LNS2"/>
</dbReference>
<dbReference type="SMART" id="SM00775">
    <property type="entry name" value="LNS2"/>
    <property type="match status" value="1"/>
</dbReference>
<feature type="compositionally biased region" description="Low complexity" evidence="6">
    <location>
        <begin position="1195"/>
        <end position="1213"/>
    </location>
</feature>
<protein>
    <recommendedName>
        <fullName evidence="4">phosphatidate phosphatase</fullName>
        <ecNumber evidence="4">3.1.3.4</ecNumber>
    </recommendedName>
</protein>
<feature type="region of interest" description="Disordered" evidence="6">
    <location>
        <begin position="570"/>
        <end position="641"/>
    </location>
</feature>
<dbReference type="STRING" id="7168.A0A182NHK7"/>
<evidence type="ECO:0000256" key="5">
    <source>
        <dbReference type="ARBA" id="ARBA00022801"/>
    </source>
</evidence>
<dbReference type="EC" id="3.1.3.4" evidence="4"/>
<name>A0A182NHK7_9DIPT</name>
<feature type="domain" description="LNS2/PITP" evidence="7">
    <location>
        <begin position="937"/>
        <end position="1092"/>
    </location>
</feature>
<keyword evidence="5" id="KW-0378">Hydrolase</keyword>
<evidence type="ECO:0000256" key="6">
    <source>
        <dbReference type="SAM" id="MobiDB-lite"/>
    </source>
</evidence>
<dbReference type="InterPro" id="IPR031703">
    <property type="entry name" value="Lipin_mid"/>
</dbReference>
<feature type="compositionally biased region" description="Polar residues" evidence="6">
    <location>
        <begin position="411"/>
        <end position="420"/>
    </location>
</feature>
<evidence type="ECO:0000256" key="3">
    <source>
        <dbReference type="ARBA" id="ARBA00005476"/>
    </source>
</evidence>
<feature type="compositionally biased region" description="Basic and acidic residues" evidence="6">
    <location>
        <begin position="199"/>
        <end position="208"/>
    </location>
</feature>
<dbReference type="PANTHER" id="PTHR12181:SF12">
    <property type="entry name" value="PHOSPHATIDATE PHOSPHATASE"/>
    <property type="match status" value="1"/>
</dbReference>
<feature type="compositionally biased region" description="Polar residues" evidence="6">
    <location>
        <begin position="597"/>
        <end position="607"/>
    </location>
</feature>
<dbReference type="Pfam" id="PF04571">
    <property type="entry name" value="Lipin_N"/>
    <property type="match status" value="1"/>
</dbReference>
<dbReference type="GO" id="GO:0005634">
    <property type="term" value="C:nucleus"/>
    <property type="evidence" value="ECO:0007669"/>
    <property type="project" value="TreeGrafter"/>
</dbReference>
<dbReference type="GO" id="GO:0019432">
    <property type="term" value="P:triglyceride biosynthetic process"/>
    <property type="evidence" value="ECO:0007669"/>
    <property type="project" value="TreeGrafter"/>
</dbReference>
<reference evidence="8" key="2">
    <citation type="submission" date="2020-05" db="UniProtKB">
        <authorList>
            <consortium name="EnsemblMetazoa"/>
        </authorList>
    </citation>
    <scope>IDENTIFICATION</scope>
    <source>
        <strain evidence="8">WRAIR2</strain>
    </source>
</reference>
<feature type="compositionally biased region" description="Basic and acidic residues" evidence="6">
    <location>
        <begin position="734"/>
        <end position="744"/>
    </location>
</feature>
<dbReference type="Pfam" id="PF16876">
    <property type="entry name" value="Lipin_mid"/>
    <property type="match status" value="1"/>
</dbReference>
<accession>A0A182NHK7</accession>
<organism evidence="8 9">
    <name type="scientific">Anopheles dirus</name>
    <dbReference type="NCBI Taxonomy" id="7168"/>
    <lineage>
        <taxon>Eukaryota</taxon>
        <taxon>Metazoa</taxon>
        <taxon>Ecdysozoa</taxon>
        <taxon>Arthropoda</taxon>
        <taxon>Hexapoda</taxon>
        <taxon>Insecta</taxon>
        <taxon>Pterygota</taxon>
        <taxon>Neoptera</taxon>
        <taxon>Endopterygota</taxon>
        <taxon>Diptera</taxon>
        <taxon>Nematocera</taxon>
        <taxon>Culicoidea</taxon>
        <taxon>Culicidae</taxon>
        <taxon>Anophelinae</taxon>
        <taxon>Anopheles</taxon>
    </lineage>
</organism>
<dbReference type="GO" id="GO:0032869">
    <property type="term" value="P:cellular response to insulin stimulus"/>
    <property type="evidence" value="ECO:0007669"/>
    <property type="project" value="TreeGrafter"/>
</dbReference>
<evidence type="ECO:0000256" key="1">
    <source>
        <dbReference type="ARBA" id="ARBA00001180"/>
    </source>
</evidence>
<feature type="compositionally biased region" description="Basic residues" evidence="6">
    <location>
        <begin position="338"/>
        <end position="354"/>
    </location>
</feature>
<feature type="region of interest" description="Disordered" evidence="6">
    <location>
        <begin position="324"/>
        <end position="438"/>
    </location>
</feature>
<feature type="region of interest" description="Disordered" evidence="6">
    <location>
        <begin position="723"/>
        <end position="856"/>
    </location>
</feature>
<comment type="catalytic activity">
    <reaction evidence="1">
        <text>a 1,2-diacyl-sn-glycero-3-phosphate + H2O = a 1,2-diacyl-sn-glycerol + phosphate</text>
        <dbReference type="Rhea" id="RHEA:27429"/>
        <dbReference type="ChEBI" id="CHEBI:15377"/>
        <dbReference type="ChEBI" id="CHEBI:17815"/>
        <dbReference type="ChEBI" id="CHEBI:43474"/>
        <dbReference type="ChEBI" id="CHEBI:58608"/>
        <dbReference type="EC" id="3.1.3.4"/>
    </reaction>
    <physiologicalReaction direction="left-to-right" evidence="1">
        <dbReference type="Rhea" id="RHEA:27430"/>
    </physiologicalReaction>
</comment>
<dbReference type="PANTHER" id="PTHR12181">
    <property type="entry name" value="LIPIN"/>
    <property type="match status" value="1"/>
</dbReference>
<evidence type="ECO:0000256" key="4">
    <source>
        <dbReference type="ARBA" id="ARBA00012638"/>
    </source>
</evidence>
<comment type="similarity">
    <text evidence="3">Belongs to the lipin family.</text>
</comment>
<feature type="region of interest" description="Disordered" evidence="6">
    <location>
        <begin position="1118"/>
        <end position="1139"/>
    </location>
</feature>
<feature type="compositionally biased region" description="Acidic residues" evidence="6">
    <location>
        <begin position="1121"/>
        <end position="1139"/>
    </location>
</feature>
<dbReference type="GO" id="GO:0045944">
    <property type="term" value="P:positive regulation of transcription by RNA polymerase II"/>
    <property type="evidence" value="ECO:0007669"/>
    <property type="project" value="TreeGrafter"/>
</dbReference>
<feature type="compositionally biased region" description="Low complexity" evidence="6">
    <location>
        <begin position="745"/>
        <end position="756"/>
    </location>
</feature>
<evidence type="ECO:0000256" key="2">
    <source>
        <dbReference type="ARBA" id="ARBA00001946"/>
    </source>
</evidence>
<feature type="compositionally biased region" description="Polar residues" evidence="6">
    <location>
        <begin position="459"/>
        <end position="473"/>
    </location>
</feature>
<comment type="cofactor">
    <cofactor evidence="2">
        <name>Mg(2+)</name>
        <dbReference type="ChEBI" id="CHEBI:18420"/>
    </cofactor>
</comment>
<dbReference type="Pfam" id="PF08235">
    <property type="entry name" value="LNS2"/>
    <property type="match status" value="1"/>
</dbReference>
<keyword evidence="9" id="KW-1185">Reference proteome</keyword>
<reference evidence="9" key="1">
    <citation type="submission" date="2013-03" db="EMBL/GenBank/DDBJ databases">
        <title>The Genome Sequence of Anopheles dirus WRAIR2.</title>
        <authorList>
            <consortium name="The Broad Institute Genomics Platform"/>
            <person name="Neafsey D.E."/>
            <person name="Walton C."/>
            <person name="Walker B."/>
            <person name="Young S.K."/>
            <person name="Zeng Q."/>
            <person name="Gargeya S."/>
            <person name="Fitzgerald M."/>
            <person name="Haas B."/>
            <person name="Abouelleil A."/>
            <person name="Allen A.W."/>
            <person name="Alvarado L."/>
            <person name="Arachchi H.M."/>
            <person name="Berlin A.M."/>
            <person name="Chapman S.B."/>
            <person name="Gainer-Dewar J."/>
            <person name="Goldberg J."/>
            <person name="Griggs A."/>
            <person name="Gujja S."/>
            <person name="Hansen M."/>
            <person name="Howarth C."/>
            <person name="Imamovic A."/>
            <person name="Ireland A."/>
            <person name="Larimer J."/>
            <person name="McCowan C."/>
            <person name="Murphy C."/>
            <person name="Pearson M."/>
            <person name="Poon T.W."/>
            <person name="Priest M."/>
            <person name="Roberts A."/>
            <person name="Saif S."/>
            <person name="Shea T."/>
            <person name="Sisk P."/>
            <person name="Sykes S."/>
            <person name="Wortman J."/>
            <person name="Nusbaum C."/>
            <person name="Birren B."/>
        </authorList>
    </citation>
    <scope>NUCLEOTIDE SEQUENCE [LARGE SCALE GENOMIC DNA]</scope>
    <source>
        <strain evidence="9">WRAIR2</strain>
    </source>
</reference>
<feature type="compositionally biased region" description="Low complexity" evidence="6">
    <location>
        <begin position="357"/>
        <end position="368"/>
    </location>
</feature>
<feature type="compositionally biased region" description="Polar residues" evidence="6">
    <location>
        <begin position="369"/>
        <end position="379"/>
    </location>
</feature>
<proteinExistence type="inferred from homology"/>
<dbReference type="GO" id="GO:0008195">
    <property type="term" value="F:phosphatidate phosphatase activity"/>
    <property type="evidence" value="ECO:0007669"/>
    <property type="project" value="UniProtKB-EC"/>
</dbReference>
<feature type="region of interest" description="Disordered" evidence="6">
    <location>
        <begin position="256"/>
        <end position="285"/>
    </location>
</feature>
<feature type="compositionally biased region" description="Low complexity" evidence="6">
    <location>
        <begin position="380"/>
        <end position="396"/>
    </location>
</feature>
<dbReference type="InterPro" id="IPR031315">
    <property type="entry name" value="LNS2/PITP"/>
</dbReference>
<dbReference type="InterPro" id="IPR036412">
    <property type="entry name" value="HAD-like_sf"/>
</dbReference>
<sequence>MNSIVNLFSNFKEFYSEINGATLTGAIDVVVVEQPDGSYISSPFHVRFGKLGVLRSREKVVDIEVNGEPVDLQMKLGESGEAFFVEECAEDDIEVPAHMATSPIPSHSYLSNYEESVQRNDGPGGGPIFKALEGDTEAVGASIGVVGPTSEVGEGGGAVIVVTAVPRENDDVVEEEILPRLRRNSVDLSNENAEVERAKFENQRSEYSHRRHTDNLTNRPDLSLTKKEYTTQKLRQELNAAAEAAEQEQIFHMEGLDDGPAMETGPADWKNSTPLPAMTASVGASGGDQLVEDKHFKPIDAHPTTEGGPAGQATEVAPVVLATAQQATSGDGGADSKSKKKRRKKSLMKKKNTQRKNSASSSSGAGSNHSDPNEGTETDSLTASQVTVSSTSGSSLPKEDTTVDGVPDQQVPDTTNSSSPAKMKDGNDSPVLGGSAMTSSHHADLDIHFFSDTDIGTGVSPQQSRPSTPIQSDTEFEMSQREKPVTEEERLMYRNSWNWGELPTQVEPKSGDVEAGKQAQHNSMLTGLMSLMKYNNKKKRQSVPDGMYLSDLDKLNEPEIAQLYFPSFSKLKQHQQQGQRGGSGGGSGDDEDRESGNGTSIPQSPTSMEDGPGGKGIDSDFDDRDHLLSVGGGGPKAPTDQSIDSFALSLCGGLSRGPSDDEFERHRLQYANVLADPSVFKSPDLVVRINGKYYNWEVACPQVMTILAFQCGLPNEMLASTKQISSTDGGGRSAVEDSKKEELQHQQQQQQTQQPQANAGGRWWYWRRSNESKPVSATGAPQTPTTPTATTLEDSTSDGGPDGKSSAAVGTQTSRSNSPDDESHDGAMDATVPTYKNVSKTEDGYNGSLSSEDSELVMDKSMPAGAGSLMDNSSEKGMYLLACGEKYRKTLRLSSERIQELNLLDGMNEIEFSVTTAYQGTTRCKCYLFKWKHNDKVVISDIDGTITKSDVLGHILPMVGKSWDQIGVAQLFTKIEENGYKMLYLSARAIGQAKTTRGYLQSIRQGDVKLPDGPLLLNPTSLMSAFHREVIEKKPEQFKIACLNDIRDLFPERNPFYAGYGNRINDVWAYRAVGIPTSRIFTINPKGELKHELTQTFQSTYAGQSLVVNDYFPPIEHLESPESEFSDYDEDDDDYEEEDDDEQLHYANMAYIVDQLYPPIKHIEEEDNEYTSFNYWREPVPEIDFNAYDISGTTSLPSSSGASSLTSSASGSGKITPTATLIQQALPTIPEN</sequence>
<feature type="compositionally biased region" description="Low complexity" evidence="6">
    <location>
        <begin position="777"/>
        <end position="791"/>
    </location>
</feature>
<evidence type="ECO:0000259" key="7">
    <source>
        <dbReference type="SMART" id="SM00775"/>
    </source>
</evidence>
<feature type="region of interest" description="Disordered" evidence="6">
    <location>
        <begin position="199"/>
        <end position="220"/>
    </location>
</feature>
<dbReference type="Proteomes" id="UP000075884">
    <property type="component" value="Unassembled WGS sequence"/>
</dbReference>
<dbReference type="EnsemblMetazoa" id="ADIR007130-RA">
    <property type="protein sequence ID" value="ADIR007130-PA"/>
    <property type="gene ID" value="ADIR007130"/>
</dbReference>